<evidence type="ECO:0000256" key="2">
    <source>
        <dbReference type="SAM" id="MobiDB-lite"/>
    </source>
</evidence>
<keyword evidence="5" id="KW-1185">Reference proteome</keyword>
<reference evidence="4 5" key="1">
    <citation type="journal article" date="2016" name="Genome Biol. Evol.">
        <title>Gene Family Evolution Reflects Adaptation to Soil Environmental Stressors in the Genome of the Collembolan Orchesella cincta.</title>
        <authorList>
            <person name="Faddeeva-Vakhrusheva A."/>
            <person name="Derks M.F."/>
            <person name="Anvar S.Y."/>
            <person name="Agamennone V."/>
            <person name="Suring W."/>
            <person name="Smit S."/>
            <person name="van Straalen N.M."/>
            <person name="Roelofs D."/>
        </authorList>
    </citation>
    <scope>NUCLEOTIDE SEQUENCE [LARGE SCALE GENOMIC DNA]</scope>
    <source>
        <tissue evidence="4">Mixed pool</tissue>
    </source>
</reference>
<evidence type="ECO:0000259" key="3">
    <source>
        <dbReference type="PROSITE" id="PS50157"/>
    </source>
</evidence>
<feature type="region of interest" description="Disordered" evidence="2">
    <location>
        <begin position="365"/>
        <end position="390"/>
    </location>
</feature>
<evidence type="ECO:0000313" key="5">
    <source>
        <dbReference type="Proteomes" id="UP000094527"/>
    </source>
</evidence>
<feature type="region of interest" description="Disordered" evidence="2">
    <location>
        <begin position="70"/>
        <end position="95"/>
    </location>
</feature>
<keyword evidence="1" id="KW-0479">Metal-binding</keyword>
<protein>
    <submittedName>
        <fullName evidence="4">Putative zinc finger protein</fullName>
    </submittedName>
</protein>
<name>A0A1D2MBG4_ORCCI</name>
<dbReference type="AlphaFoldDB" id="A0A1D2MBG4"/>
<dbReference type="PROSITE" id="PS50157">
    <property type="entry name" value="ZINC_FINGER_C2H2_2"/>
    <property type="match status" value="1"/>
</dbReference>
<dbReference type="PROSITE" id="PS00028">
    <property type="entry name" value="ZINC_FINGER_C2H2_1"/>
    <property type="match status" value="1"/>
</dbReference>
<feature type="domain" description="C2H2-type" evidence="3">
    <location>
        <begin position="337"/>
        <end position="364"/>
    </location>
</feature>
<organism evidence="4 5">
    <name type="scientific">Orchesella cincta</name>
    <name type="common">Springtail</name>
    <name type="synonym">Podura cincta</name>
    <dbReference type="NCBI Taxonomy" id="48709"/>
    <lineage>
        <taxon>Eukaryota</taxon>
        <taxon>Metazoa</taxon>
        <taxon>Ecdysozoa</taxon>
        <taxon>Arthropoda</taxon>
        <taxon>Hexapoda</taxon>
        <taxon>Collembola</taxon>
        <taxon>Entomobryomorpha</taxon>
        <taxon>Entomobryoidea</taxon>
        <taxon>Orchesellidae</taxon>
        <taxon>Orchesellinae</taxon>
        <taxon>Orchesella</taxon>
    </lineage>
</organism>
<dbReference type="Gene3D" id="3.30.160.60">
    <property type="entry name" value="Classic Zinc Finger"/>
    <property type="match status" value="1"/>
</dbReference>
<feature type="compositionally biased region" description="Low complexity" evidence="2">
    <location>
        <begin position="70"/>
        <end position="92"/>
    </location>
</feature>
<evidence type="ECO:0000256" key="1">
    <source>
        <dbReference type="PROSITE-ProRule" id="PRU00042"/>
    </source>
</evidence>
<keyword evidence="1" id="KW-0862">Zinc</keyword>
<accession>A0A1D2MBG4</accession>
<dbReference type="SUPFAM" id="SSF57667">
    <property type="entry name" value="beta-beta-alpha zinc fingers"/>
    <property type="match status" value="1"/>
</dbReference>
<evidence type="ECO:0000313" key="4">
    <source>
        <dbReference type="EMBL" id="ODM90335.1"/>
    </source>
</evidence>
<dbReference type="GO" id="GO:0008270">
    <property type="term" value="F:zinc ion binding"/>
    <property type="evidence" value="ECO:0007669"/>
    <property type="project" value="UniProtKB-KW"/>
</dbReference>
<sequence>MSREWEALKVTFAGIERQVADGELKRFRRVNSGMVSELEKEKAVLLRDMLLEGYRVKLLKSQRRPHPAVSNMVVGSDASSSSSSLIPEQSASLTSDSSWIEMEMDESDEAEESVDILVWDDEQPTLRDSETETSLTISNIRTVANKKEEVGLLQVKKEMIAEKGTENQSVSGDHEVFQLAPGTKRRRWYEGIEIFRIVGSGPDVANHQLQCGLCNFTVVDKKIRRAGQRSSGFKRMKDHIHVEHLGRTFEPPTAEKVKVQLNSFENDCDICGRKIKGPPCNLKRHKFLHKNDAERQAAVDAGERGDYVMLRLANKQKRTRKPLVFQSSRIRGRKQIYKCYACGKIFDQESEFKEHAKYHAVERASSMDASKSTAGHPSVRRSAVKYKVAK</sequence>
<dbReference type="SMART" id="SM00355">
    <property type="entry name" value="ZnF_C2H2"/>
    <property type="match status" value="3"/>
</dbReference>
<dbReference type="EMBL" id="LJIJ01002028">
    <property type="protein sequence ID" value="ODM90335.1"/>
    <property type="molecule type" value="Genomic_DNA"/>
</dbReference>
<dbReference type="InterPro" id="IPR036236">
    <property type="entry name" value="Znf_C2H2_sf"/>
</dbReference>
<keyword evidence="1" id="KW-0863">Zinc-finger</keyword>
<dbReference type="InterPro" id="IPR013087">
    <property type="entry name" value="Znf_C2H2_type"/>
</dbReference>
<proteinExistence type="predicted"/>
<feature type="compositionally biased region" description="Basic residues" evidence="2">
    <location>
        <begin position="378"/>
        <end position="390"/>
    </location>
</feature>
<dbReference type="Proteomes" id="UP000094527">
    <property type="component" value="Unassembled WGS sequence"/>
</dbReference>
<gene>
    <name evidence="4" type="ORF">Ocin01_16344</name>
</gene>
<comment type="caution">
    <text evidence="4">The sequence shown here is derived from an EMBL/GenBank/DDBJ whole genome shotgun (WGS) entry which is preliminary data.</text>
</comment>